<dbReference type="RefSeq" id="XP_067925639.1">
    <property type="nucleotide sequence ID" value="XM_068062386.1"/>
</dbReference>
<feature type="region of interest" description="Disordered" evidence="1">
    <location>
        <begin position="1073"/>
        <end position="1092"/>
    </location>
</feature>
<feature type="region of interest" description="Disordered" evidence="1">
    <location>
        <begin position="522"/>
        <end position="552"/>
    </location>
</feature>
<evidence type="ECO:0000313" key="2">
    <source>
        <dbReference type="EMBL" id="PHJ23965.1"/>
    </source>
</evidence>
<comment type="caution">
    <text evidence="2">The sequence shown here is derived from an EMBL/GenBank/DDBJ whole genome shotgun (WGS) entry which is preliminary data.</text>
</comment>
<feature type="compositionally biased region" description="Basic and acidic residues" evidence="1">
    <location>
        <begin position="638"/>
        <end position="683"/>
    </location>
</feature>
<evidence type="ECO:0000256" key="1">
    <source>
        <dbReference type="SAM" id="MobiDB-lite"/>
    </source>
</evidence>
<feature type="compositionally biased region" description="Basic and acidic residues" evidence="1">
    <location>
        <begin position="274"/>
        <end position="290"/>
    </location>
</feature>
<reference evidence="2 3" key="1">
    <citation type="journal article" date="2017" name="Int. J. Parasitol.">
        <title>The genome of the protozoan parasite Cystoisospora suis and a reverse vaccinology approach to identify vaccine candidates.</title>
        <authorList>
            <person name="Palmieri N."/>
            <person name="Shrestha A."/>
            <person name="Ruttkowski B."/>
            <person name="Beck T."/>
            <person name="Vogl C."/>
            <person name="Tomley F."/>
            <person name="Blake D.P."/>
            <person name="Joachim A."/>
        </authorList>
    </citation>
    <scope>NUCLEOTIDE SEQUENCE [LARGE SCALE GENOMIC DNA]</scope>
    <source>
        <strain evidence="2 3">Wien I</strain>
    </source>
</reference>
<feature type="compositionally biased region" description="Low complexity" evidence="1">
    <location>
        <begin position="377"/>
        <end position="397"/>
    </location>
</feature>
<gene>
    <name evidence="2" type="ORF">CSUI_002184</name>
</gene>
<organism evidence="2 3">
    <name type="scientific">Cystoisospora suis</name>
    <dbReference type="NCBI Taxonomy" id="483139"/>
    <lineage>
        <taxon>Eukaryota</taxon>
        <taxon>Sar</taxon>
        <taxon>Alveolata</taxon>
        <taxon>Apicomplexa</taxon>
        <taxon>Conoidasida</taxon>
        <taxon>Coccidia</taxon>
        <taxon>Eucoccidiorida</taxon>
        <taxon>Eimeriorina</taxon>
        <taxon>Sarcocystidae</taxon>
        <taxon>Cystoisospora</taxon>
    </lineage>
</organism>
<feature type="compositionally biased region" description="Polar residues" evidence="1">
    <location>
        <begin position="1017"/>
        <end position="1028"/>
    </location>
</feature>
<feature type="region of interest" description="Disordered" evidence="1">
    <location>
        <begin position="102"/>
        <end position="156"/>
    </location>
</feature>
<dbReference type="Proteomes" id="UP000221165">
    <property type="component" value="Unassembled WGS sequence"/>
</dbReference>
<sequence length="1308" mass="145259">MNTNQVKRELTDIAEVTMEGEEALRRSKEETMEDTKVDQTVMQKKDQTDLTKKRPAEFSSGFLEKSENKENSCVLFSRRSSLTISSRSTTSGYVGDCEATGGSFYAWSGPSTDDRTSGSEKGEEDETNSHFLRQQRGESSSPELDEEIKDERKQSEVKKILPVATAQLKGELLLSTENRAKQTPSHMTTVQGEESKQLRHGVDTVTKDSDRMSAACLPDTPRCLMPFPRSSLRLKELRKLVRSRSSGDTSSYQVMEPPLPRSSCVPSSLSPPWRTEEKKLLSHHESHSTSDDASLSAEGKHHLIQRGLHESLRYPNHTGDSRRSFSSPCSSLSPHETSLSSAEDGSQPFNSPDDRGACLSKGTDEGHSRLPYERTISSPRPLSPSTSRCTSPSRRLGSLLRRRPSSLSAYSHGVPSPLADNVGSRRSLYAKPELHGTIPCLEDESFLEAANQHHRSVSSPSLALPLSLCPMSPRRLGTTCLNLKTDKETKSDLLLSRYSSRANPSHLSCAYSSRVRTVSSQDCSTTSPALSPISGSPSSASKDMTPSSPCPTFCKRRRGGESFRAKLLLDLHRQRESEEEDFYELTTARHVEEVSRLQREMAELRRELRDKTLLVEASEQELSARTEEAKALTWQAETARERQAKEREQRERLEAKVRDLTERLGEGEKTAKQRSKERDSAWMKKLNEERDTFKAELAALQKEKAELQVSAQRLRDQVMKLKAQARRRSDGYNKEGEATLEKELDQVLHHSHSLPLKREEGDQLQTADKGEEGIIPPFPTEKSVTGGKEKPHEQRNVLYGLLQKHETSRGVVDIPYSCSLPSNTPLLLQSTSMAIEDLETMCLIDDGDAYIVNEETSSDDKQESPSFLASELFLKHTASLFASHTESDEGQSYSHLSSLSSTKSPFAPCSSNDPSSSTKREGESSLSKTLSRSLGPEISRENDGSLIVRSVNTSLLPRIIRAKSLAEEIAECREEERSLLHRCHMEGGIDEKDANSTGPKYSLARGNHQDSKVSMKVESSQAEKNNPGNMVCSGKDEKKASRDTPGGEDAACQKTQLQLMDDVRPPEMKTAGLGEGLVVEPPGTTARGPDRCGNDLLLLSPVNSVSMKDLEKFIDLEQGGTDETVASEGERDAEQLLLNSDRTSEDPEGEQTDSQDTSRNDKTFLFVTIHPENRNEDPPYTSSLLNPPAVNRLAFKYPSLLSSEGQERSPDPPCSSIFSPTNGMGLALNETDSCSSPPPSPPRCPRKVHTLWNILTRRGWNLLFWICPRRRRDSTESFDEDHLSPVDETTALMDSPRESQNLGSDSWV</sequence>
<feature type="compositionally biased region" description="Basic and acidic residues" evidence="1">
    <location>
        <begin position="352"/>
        <end position="372"/>
    </location>
</feature>
<feature type="region of interest" description="Disordered" evidence="1">
    <location>
        <begin position="769"/>
        <end position="791"/>
    </location>
</feature>
<feature type="compositionally biased region" description="Low complexity" evidence="1">
    <location>
        <begin position="324"/>
        <end position="341"/>
    </location>
</feature>
<keyword evidence="3" id="KW-1185">Reference proteome</keyword>
<feature type="compositionally biased region" description="Polar residues" evidence="1">
    <location>
        <begin position="129"/>
        <end position="142"/>
    </location>
</feature>
<proteinExistence type="predicted"/>
<feature type="compositionally biased region" description="Basic and acidic residues" evidence="1">
    <location>
        <begin position="112"/>
        <end position="121"/>
    </location>
</feature>
<feature type="compositionally biased region" description="Basic and acidic residues" evidence="1">
    <location>
        <begin position="22"/>
        <end position="56"/>
    </location>
</feature>
<feature type="region of interest" description="Disordered" evidence="1">
    <location>
        <begin position="891"/>
        <end position="939"/>
    </location>
</feature>
<feature type="region of interest" description="Disordered" evidence="1">
    <location>
        <begin position="1138"/>
        <end position="1161"/>
    </location>
</feature>
<feature type="compositionally biased region" description="Polar residues" evidence="1">
    <location>
        <begin position="178"/>
        <end position="192"/>
    </location>
</feature>
<feature type="region of interest" description="Disordered" evidence="1">
    <location>
        <begin position="990"/>
        <end position="1049"/>
    </location>
</feature>
<dbReference type="EMBL" id="MIGC01000913">
    <property type="protein sequence ID" value="PHJ23965.1"/>
    <property type="molecule type" value="Genomic_DNA"/>
</dbReference>
<feature type="region of interest" description="Disordered" evidence="1">
    <location>
        <begin position="20"/>
        <end position="70"/>
    </location>
</feature>
<feature type="region of interest" description="Disordered" evidence="1">
    <location>
        <begin position="178"/>
        <end position="200"/>
    </location>
</feature>
<dbReference type="VEuPathDB" id="ToxoDB:CSUI_002184"/>
<feature type="region of interest" description="Disordered" evidence="1">
    <location>
        <begin position="242"/>
        <end position="397"/>
    </location>
</feature>
<protein>
    <submittedName>
        <fullName evidence="2">Uncharacterized protein</fullName>
    </submittedName>
</protein>
<feature type="region of interest" description="Disordered" evidence="1">
    <location>
        <begin position="1276"/>
        <end position="1308"/>
    </location>
</feature>
<feature type="compositionally biased region" description="Low complexity" evidence="1">
    <location>
        <begin position="892"/>
        <end position="904"/>
    </location>
</feature>
<feature type="compositionally biased region" description="Low complexity" evidence="1">
    <location>
        <begin position="527"/>
        <end position="541"/>
    </location>
</feature>
<dbReference type="GeneID" id="94425597"/>
<dbReference type="OrthoDB" id="334036at2759"/>
<feature type="compositionally biased region" description="Polar residues" evidence="1">
    <location>
        <begin position="1298"/>
        <end position="1308"/>
    </location>
</feature>
<feature type="region of interest" description="Disordered" evidence="1">
    <location>
        <begin position="635"/>
        <end position="683"/>
    </location>
</feature>
<accession>A0A2C6L9T7</accession>
<name>A0A2C6L9T7_9APIC</name>
<evidence type="ECO:0000313" key="3">
    <source>
        <dbReference type="Proteomes" id="UP000221165"/>
    </source>
</evidence>